<dbReference type="Pfam" id="PF02005">
    <property type="entry name" value="TRM"/>
    <property type="match status" value="1"/>
</dbReference>
<sequence>MIREGKVLLDLELPEVVSSQMEVFYNPHMRENRDISLLMLLSLPYQDVRVCDPMGASGIRLLRMLLETNKVKLAVYNDISPKAVEFFKGLIKSHGLEEDKVEVYQEDACLLLRKLRNFHYVDIDPFGSPVPFLESGILPVARRGILAITATDTSVLSGTYPNTCIRRYTSKPLLSAEFYHEVGIRILIKKAIEEGAKLDYALRPIFSYSYRHYFRVFFQKDLGPKRADELLKNVGYLLYCNNCLYREGMSLEALKDSCPHCGNRLLFAGPLWLGELWDKDLVENLWQIRGMVDISRETNKLLKLIREESKIKSLGFYTISSMARAFKIGQPPTIERFLKVFEGVRTHYTGEGFRTALPHEEVLRRVHELLQRA</sequence>
<evidence type="ECO:0000256" key="5">
    <source>
        <dbReference type="ARBA" id="ARBA00022694"/>
    </source>
</evidence>
<dbReference type="GO" id="GO:0160103">
    <property type="term" value="F:tRNA (guanine(26)-N2/guanine(27)-N2)-dimethyltransferase activity"/>
    <property type="evidence" value="ECO:0007669"/>
    <property type="project" value="UniProtKB-EC"/>
</dbReference>
<dbReference type="PANTHER" id="PTHR10631">
    <property type="entry name" value="N 2 ,N 2 -DIMETHYLGUANOSINE TRNA METHYLTRANSFERASE"/>
    <property type="match status" value="1"/>
</dbReference>
<dbReference type="EC" id="2.1.1.215" evidence="7"/>
<dbReference type="GO" id="GO:0002940">
    <property type="term" value="P:tRNA N2-guanine methylation"/>
    <property type="evidence" value="ECO:0007669"/>
    <property type="project" value="TreeGrafter"/>
</dbReference>
<dbReference type="InterPro" id="IPR002905">
    <property type="entry name" value="Trm1"/>
</dbReference>
<feature type="binding site" evidence="7">
    <location>
        <position position="243"/>
    </location>
    <ligand>
        <name>Zn(2+)</name>
        <dbReference type="ChEBI" id="CHEBI:29105"/>
    </ligand>
</feature>
<evidence type="ECO:0000256" key="2">
    <source>
        <dbReference type="ARBA" id="ARBA00022603"/>
    </source>
</evidence>
<feature type="binding site" evidence="7">
    <location>
        <position position="108"/>
    </location>
    <ligand>
        <name>S-adenosyl-L-methionine</name>
        <dbReference type="ChEBI" id="CHEBI:59789"/>
    </ligand>
</feature>
<evidence type="ECO:0000256" key="7">
    <source>
        <dbReference type="HAMAP-Rule" id="MF_00290"/>
    </source>
</evidence>
<dbReference type="InterPro" id="IPR042296">
    <property type="entry name" value="tRNA_met_Trm1_C"/>
</dbReference>
<comment type="similarity">
    <text evidence="7">Belongs to the class I-like SAM-binding methyltransferase superfamily. Trm1 family.</text>
</comment>
<evidence type="ECO:0000313" key="8">
    <source>
        <dbReference type="EMBL" id="HEW46444.1"/>
    </source>
</evidence>
<evidence type="ECO:0000256" key="4">
    <source>
        <dbReference type="ARBA" id="ARBA00022691"/>
    </source>
</evidence>
<proteinExistence type="inferred from homology"/>
<feature type="binding site" evidence="7">
    <location>
        <position position="78"/>
    </location>
    <ligand>
        <name>S-adenosyl-L-methionine</name>
        <dbReference type="ChEBI" id="CHEBI:59789"/>
    </ligand>
</feature>
<reference evidence="8" key="1">
    <citation type="journal article" date="2020" name="mSystems">
        <title>Genome- and Community-Level Interaction Insights into Carbon Utilization and Element Cycling Functions of Hydrothermarchaeota in Hydrothermal Sediment.</title>
        <authorList>
            <person name="Zhou Z."/>
            <person name="Liu Y."/>
            <person name="Xu W."/>
            <person name="Pan J."/>
            <person name="Luo Z.H."/>
            <person name="Li M."/>
        </authorList>
    </citation>
    <scope>NUCLEOTIDE SEQUENCE [LARGE SCALE GENOMIC DNA]</scope>
    <source>
        <strain evidence="8">SpSt-132</strain>
    </source>
</reference>
<dbReference type="GO" id="GO:0046872">
    <property type="term" value="F:metal ion binding"/>
    <property type="evidence" value="ECO:0007669"/>
    <property type="project" value="UniProtKB-KW"/>
</dbReference>
<dbReference type="SUPFAM" id="SSF53335">
    <property type="entry name" value="S-adenosyl-L-methionine-dependent methyltransferases"/>
    <property type="match status" value="1"/>
</dbReference>
<dbReference type="Gene3D" id="3.40.50.150">
    <property type="entry name" value="Vaccinia Virus protein VP39"/>
    <property type="match status" value="1"/>
</dbReference>
<comment type="function">
    <text evidence="7">Dimethylates the guanine residues at position 26 and 27 of one or more tRNAs using S-adenosyl-L-methionine as donor of the methyl groups.</text>
</comment>
<comment type="catalytic activity">
    <reaction evidence="7">
        <text>guanosine(26)/guanosine(27) in tRNA + 4 S-adenosyl-L-methionine = N(2)-dimethylguanosine(26)/N(2)-dimethylguanosine(27) in tRNA + 4 S-adenosyl-L-homocysteine + 4 H(+)</text>
        <dbReference type="Rhea" id="RHEA:43136"/>
        <dbReference type="Rhea" id="RHEA-COMP:10353"/>
        <dbReference type="Rhea" id="RHEA-COMP:10354"/>
        <dbReference type="ChEBI" id="CHEBI:15378"/>
        <dbReference type="ChEBI" id="CHEBI:57856"/>
        <dbReference type="ChEBI" id="CHEBI:59789"/>
        <dbReference type="ChEBI" id="CHEBI:74269"/>
        <dbReference type="ChEBI" id="CHEBI:74513"/>
        <dbReference type="EC" id="2.1.1.215"/>
    </reaction>
</comment>
<protein>
    <recommendedName>
        <fullName evidence="7">tRNA (guanine(26)-N(2)/guanine(27)-N(2))-dimethyltransferase</fullName>
        <ecNumber evidence="7">2.1.1.215</ecNumber>
    </recommendedName>
</protein>
<feature type="binding site" evidence="7">
    <location>
        <position position="60"/>
    </location>
    <ligand>
        <name>S-adenosyl-L-methionine</name>
        <dbReference type="ChEBI" id="CHEBI:59789"/>
    </ligand>
</feature>
<name>A0A7C2Z6M9_9AQUI</name>
<feature type="binding site" evidence="7">
    <location>
        <position position="107"/>
    </location>
    <ligand>
        <name>S-adenosyl-L-methionine</name>
        <dbReference type="ChEBI" id="CHEBI:59789"/>
    </ligand>
</feature>
<dbReference type="HAMAP" id="MF_00290">
    <property type="entry name" value="tRNA_dimethyltr_TRM1"/>
    <property type="match status" value="1"/>
</dbReference>
<feature type="binding site" evidence="7">
    <location>
        <position position="240"/>
    </location>
    <ligand>
        <name>Zn(2+)</name>
        <dbReference type="ChEBI" id="CHEBI:29105"/>
    </ligand>
</feature>
<keyword evidence="6 7" id="KW-0694">RNA-binding</keyword>
<evidence type="ECO:0000256" key="3">
    <source>
        <dbReference type="ARBA" id="ARBA00022679"/>
    </source>
</evidence>
<keyword evidence="4 7" id="KW-0949">S-adenosyl-L-methionine</keyword>
<dbReference type="EMBL" id="DSFP01000065">
    <property type="protein sequence ID" value="HEW46444.1"/>
    <property type="molecule type" value="Genomic_DNA"/>
</dbReference>
<dbReference type="AlphaFoldDB" id="A0A7C2Z6M9"/>
<dbReference type="Gene3D" id="3.30.56.70">
    <property type="entry name" value="N2,N2-dimethylguanosine tRNA methyltransferase, C-terminal domain"/>
    <property type="match status" value="1"/>
</dbReference>
<comment type="caution">
    <text evidence="8">The sequence shown here is derived from an EMBL/GenBank/DDBJ whole genome shotgun (WGS) entry which is preliminary data.</text>
</comment>
<feature type="binding site" evidence="7">
    <location>
        <position position="33"/>
    </location>
    <ligand>
        <name>S-adenosyl-L-methionine</name>
        <dbReference type="ChEBI" id="CHEBI:59789"/>
    </ligand>
</feature>
<evidence type="ECO:0000256" key="6">
    <source>
        <dbReference type="ARBA" id="ARBA00022884"/>
    </source>
</evidence>
<dbReference type="InterPro" id="IPR029063">
    <property type="entry name" value="SAM-dependent_MTases_sf"/>
</dbReference>
<dbReference type="GO" id="GO:0000049">
    <property type="term" value="F:tRNA binding"/>
    <property type="evidence" value="ECO:0007669"/>
    <property type="project" value="UniProtKB-KW"/>
</dbReference>
<organism evidence="8">
    <name type="scientific">Hydrogenobacter sp</name>
    <dbReference type="NCBI Taxonomy" id="2152829"/>
    <lineage>
        <taxon>Bacteria</taxon>
        <taxon>Pseudomonadati</taxon>
        <taxon>Aquificota</taxon>
        <taxon>Aquificia</taxon>
        <taxon>Aquificales</taxon>
        <taxon>Aquificaceae</taxon>
        <taxon>Hydrogenobacter</taxon>
    </lineage>
</organism>
<keyword evidence="1 7" id="KW-0820">tRNA-binding</keyword>
<accession>A0A7C2Z6M9</accession>
<dbReference type="NCBIfam" id="TIGR00308">
    <property type="entry name" value="TRM1"/>
    <property type="match status" value="1"/>
</dbReference>
<keyword evidence="3 7" id="KW-0808">Transferase</keyword>
<keyword evidence="5 7" id="KW-0819">tRNA processing</keyword>
<feature type="binding site" evidence="7">
    <location>
        <position position="261"/>
    </location>
    <ligand>
        <name>Zn(2+)</name>
        <dbReference type="ChEBI" id="CHEBI:29105"/>
    </ligand>
</feature>
<evidence type="ECO:0000256" key="1">
    <source>
        <dbReference type="ARBA" id="ARBA00022555"/>
    </source>
</evidence>
<keyword evidence="7" id="KW-0862">Zinc</keyword>
<keyword evidence="7" id="KW-0479">Metal-binding</keyword>
<dbReference type="GO" id="GO:0160104">
    <property type="term" value="F:tRNA (guanine(26)-N2)-dimethyltransferase activity"/>
    <property type="evidence" value="ECO:0007669"/>
    <property type="project" value="UniProtKB-UniRule"/>
</dbReference>
<dbReference type="PROSITE" id="PS51626">
    <property type="entry name" value="SAM_MT_TRM1"/>
    <property type="match status" value="1"/>
</dbReference>
<dbReference type="PANTHER" id="PTHR10631:SF3">
    <property type="entry name" value="TRNA (GUANINE(26)-N(2))-DIMETHYLTRANSFERASE"/>
    <property type="match status" value="1"/>
</dbReference>
<gene>
    <name evidence="7" type="primary">trm1</name>
    <name evidence="8" type="ORF">ENO47_07265</name>
</gene>
<dbReference type="InterPro" id="IPR022923">
    <property type="entry name" value="TRM1_arc_bac"/>
</dbReference>
<keyword evidence="2 7" id="KW-0489">Methyltransferase</keyword>
<feature type="binding site" evidence="7">
    <location>
        <position position="258"/>
    </location>
    <ligand>
        <name>Zn(2+)</name>
        <dbReference type="ChEBI" id="CHEBI:29105"/>
    </ligand>
</feature>